<organism evidence="10 11">
    <name type="scientific">Mytilus edulis</name>
    <name type="common">Blue mussel</name>
    <dbReference type="NCBI Taxonomy" id="6550"/>
    <lineage>
        <taxon>Eukaryota</taxon>
        <taxon>Metazoa</taxon>
        <taxon>Spiralia</taxon>
        <taxon>Lophotrochozoa</taxon>
        <taxon>Mollusca</taxon>
        <taxon>Bivalvia</taxon>
        <taxon>Autobranchia</taxon>
        <taxon>Pteriomorphia</taxon>
        <taxon>Mytilida</taxon>
        <taxon>Mytiloidea</taxon>
        <taxon>Mytilidae</taxon>
        <taxon>Mytilinae</taxon>
        <taxon>Mytilus</taxon>
    </lineage>
</organism>
<dbReference type="Proteomes" id="UP000683360">
    <property type="component" value="Unassembled WGS sequence"/>
</dbReference>
<evidence type="ECO:0000256" key="5">
    <source>
        <dbReference type="ARBA" id="ARBA00023175"/>
    </source>
</evidence>
<evidence type="ECO:0000256" key="4">
    <source>
        <dbReference type="ARBA" id="ARBA00023123"/>
    </source>
</evidence>
<feature type="compositionally biased region" description="Polar residues" evidence="8">
    <location>
        <begin position="1"/>
        <end position="14"/>
    </location>
</feature>
<evidence type="ECO:0000313" key="10">
    <source>
        <dbReference type="EMBL" id="CAG2257892.1"/>
    </source>
</evidence>
<feature type="region of interest" description="Disordered" evidence="8">
    <location>
        <begin position="148"/>
        <end position="169"/>
    </location>
</feature>
<keyword evidence="5 6" id="KW-0505">Motor protein</keyword>
<comment type="caution">
    <text evidence="6">Lacks conserved residue(s) required for the propagation of feature annotation.</text>
</comment>
<feature type="compositionally biased region" description="Acidic residues" evidence="8">
    <location>
        <begin position="1772"/>
        <end position="1789"/>
    </location>
</feature>
<keyword evidence="4 6" id="KW-0518">Myosin</keyword>
<dbReference type="InterPro" id="IPR057772">
    <property type="entry name" value="SH3_Myo18a"/>
</dbReference>
<dbReference type="Pfam" id="PF24556">
    <property type="entry name" value="SH3_Myosin-XVIIIa"/>
    <property type="match status" value="1"/>
</dbReference>
<dbReference type="PROSITE" id="PS51456">
    <property type="entry name" value="MYOSIN_MOTOR"/>
    <property type="match status" value="1"/>
</dbReference>
<dbReference type="PROSITE" id="PS50096">
    <property type="entry name" value="IQ"/>
    <property type="match status" value="1"/>
</dbReference>
<keyword evidence="11" id="KW-1185">Reference proteome</keyword>
<proteinExistence type="inferred from homology"/>
<feature type="domain" description="Myosin motor" evidence="9">
    <location>
        <begin position="236"/>
        <end position="1041"/>
    </location>
</feature>
<dbReference type="GO" id="GO:0051015">
    <property type="term" value="F:actin filament binding"/>
    <property type="evidence" value="ECO:0007669"/>
    <property type="project" value="TreeGrafter"/>
</dbReference>
<dbReference type="GO" id="GO:0016460">
    <property type="term" value="C:myosin II complex"/>
    <property type="evidence" value="ECO:0007669"/>
    <property type="project" value="TreeGrafter"/>
</dbReference>
<keyword evidence="1 6" id="KW-0547">Nucleotide-binding</keyword>
<evidence type="ECO:0000256" key="3">
    <source>
        <dbReference type="ARBA" id="ARBA00023054"/>
    </source>
</evidence>
<evidence type="ECO:0000256" key="6">
    <source>
        <dbReference type="PROSITE-ProRule" id="PRU00782"/>
    </source>
</evidence>
<feature type="coiled-coil region" evidence="7">
    <location>
        <begin position="1557"/>
        <end position="1723"/>
    </location>
</feature>
<dbReference type="SMART" id="SM00242">
    <property type="entry name" value="MYSc"/>
    <property type="match status" value="1"/>
</dbReference>
<dbReference type="Gene3D" id="1.10.10.820">
    <property type="match status" value="1"/>
</dbReference>
<dbReference type="GO" id="GO:0005737">
    <property type="term" value="C:cytoplasm"/>
    <property type="evidence" value="ECO:0007669"/>
    <property type="project" value="TreeGrafter"/>
</dbReference>
<sequence>MESKFFRQSSTPNPNVIKLNKRRRGSESEAVSGNVKTIHKRRGSVNVEINDKNNINREVGGRRRKHSSGADNSIPRRNSSAFDLEKFILNAKVIPEGEYWNRTSWDIPGNPDPKNIGPIGTFQDFSGQVNLKYPRVVLRSPRDSGLFRTSKPEISQDCPEKSQARSETEVQTEKEWMESEKVWLVHKGGFASACVLKANGMSVLPEGRLRIKLDHAGDTLDVDEDDVEKANPPQYDRAEDIAALRFLNESSALHILRQRYGANLVHTYCGPSLAVINPMHPISIYSEKVMQIFKGCKQEDMPPHIYAMGQMTYREMLQSRSDQSVVFMGRSGSGKTSNSRHVMQYLITAAGSVGNIFTVEKLTAVSTLMEAFGNSRTILNTNASRYAQLTTLDFDHSGQISSASVQVFMFEKSRVVRRPEGEPSFHVFYQMLAGLDSALRTELQLNTLNEPNMFMTPLQRTEDKQKAMMQWGKICTSMDQVGMTEDEKKSICHVLAAIYHLGVAGAIKGQNNKPQFAKPGSAQKAASLLGLSAEELLRQIFSSSGSSTLTRGASTRLVLIFLEIQGSPAHKQEEGLTNAIEALEGFVIGLYSDVFNAVVSLINRSLSSNYRTSTSISILDTPGFQNPSTCGRQTGATFEDLCHNYSQERLQLLFHDITFTMQQDKYSQEGITCDFEFVTSSPASMVSLIDKPAQQNLTTVRQPGLTRHTHVNHHHDGEENNTKQGLTKHQVTDHHQIKNTSQEMKDSERKGLLWILDEESMFPGATEDSFMDRFFTHHGEQKVRRDSLLRKASTLGNTFILNHFQGTNPVQYNASGWLRGCRDNPNMKVATQVLQDSKRQNINELFNSVKAPVAGMVSGSIVGMEGSASLRRVGSMRRTFMSGTAGLKKRSMCLQVKFQVDSIIETVRKTKCHFVHCILPQHNAGLWELKTPSVPQDKPGATEEVLMNVTLVRSQIRGSELLDSVRIFRQGFPDNMGFGEFRQRFEGLLSPNNKPAKDLPEKQAILHILDNLDLDKLNYRVGLSQVFFRAGALSQLEAARDEKITGTIVAFQARCRGTLGRKKLKELRVKHIAISCIQKNVKKFMLIRDWSWWRLFTKVQPMLNVHRTEEQLQEREIEVEHLKSKLEKIERERNEYKQLYEKTDSRMSEVQADLIEEHSTATHASEMLESETAERMQLSKEHKDLQGKYNALKRQAEKIEMELTQVHLWQAEALDFNDEDADGNDSVYKDRYERVLRELDITKKRLQKQHEEELETEQHSKKAVEKRLHDAIEDGEDQRRLLAASKKKASRLAAEMQDTKLHLEEQMTRNNELERKQRRFDSELSKIQEEVKSEKSMRERLQREKDEFMSKNFTLDQELTRLKGDLESITEKADRLDREMIDVTLAGSLSGGNEVMSLKKAKNDLDAKCKDQEEELDEQAGQIQQLEQTKIRLEMNYERTRQQHQKELEEKEEEMEEMRYATQKKVKHYESQLEEEYDEKKKLMQEKKELERQIQELGAVTNNRDRESEKRIRRDLRKTKALLKDAEIVIQKQTGAEGMKATIRQLRNTLEDKEFACSAAVKAKKSMELEIEDLQQQLDDISKAKTEAESKSLGLMREKAELQSQVEENEEDLNDVMRKYKAVVQQQSVDQITMADNLKQIEELTNEKDKYRSEVDLLQTRLKDLEENYIEKTVKLRLEEQVDKLSEERDSMKFSKTQAEENLKRSQRQLRELREEFSDVQKKELECSHKNTELETKIVELETDYQQNHSDLKLAFKRISDLQAALQEDIDSDDSLLSDSDADSDDGLDLTDLHLTPQKSYQSPRTTSLSSTSSHEVTSPRLSNLEESSFA</sequence>
<keyword evidence="6" id="KW-0009">Actin-binding</keyword>
<dbReference type="GO" id="GO:0031032">
    <property type="term" value="P:actomyosin structure organization"/>
    <property type="evidence" value="ECO:0007669"/>
    <property type="project" value="TreeGrafter"/>
</dbReference>
<dbReference type="InterPro" id="IPR002928">
    <property type="entry name" value="Myosin_tail"/>
</dbReference>
<dbReference type="CDD" id="cd01386">
    <property type="entry name" value="MYSc_Myo18"/>
    <property type="match status" value="1"/>
</dbReference>
<dbReference type="PANTHER" id="PTHR45615:SF36">
    <property type="entry name" value="MYOSIN HEAVY CHAIN-LIKE, ISOFORM B-RELATED"/>
    <property type="match status" value="1"/>
</dbReference>
<dbReference type="Gene3D" id="1.20.58.530">
    <property type="match status" value="1"/>
</dbReference>
<dbReference type="InterPro" id="IPR027417">
    <property type="entry name" value="P-loop_NTPase"/>
</dbReference>
<feature type="compositionally biased region" description="Polar residues" evidence="8">
    <location>
        <begin position="1820"/>
        <end position="1831"/>
    </location>
</feature>
<feature type="coiled-coil region" evidence="7">
    <location>
        <begin position="1229"/>
        <end position="1503"/>
    </location>
</feature>
<dbReference type="InterPro" id="IPR036064">
    <property type="entry name" value="MYSc_Myo18"/>
</dbReference>
<dbReference type="GO" id="GO:0032982">
    <property type="term" value="C:myosin filament"/>
    <property type="evidence" value="ECO:0007669"/>
    <property type="project" value="TreeGrafter"/>
</dbReference>
<dbReference type="Pfam" id="PF01576">
    <property type="entry name" value="Myosin_tail_1"/>
    <property type="match status" value="1"/>
</dbReference>
<feature type="coiled-coil region" evidence="7">
    <location>
        <begin position="1105"/>
        <end position="1202"/>
    </location>
</feature>
<evidence type="ECO:0000313" key="11">
    <source>
        <dbReference type="Proteomes" id="UP000683360"/>
    </source>
</evidence>
<evidence type="ECO:0000256" key="8">
    <source>
        <dbReference type="SAM" id="MobiDB-lite"/>
    </source>
</evidence>
<feature type="compositionally biased region" description="Low complexity" evidence="8">
    <location>
        <begin position="1803"/>
        <end position="1819"/>
    </location>
</feature>
<dbReference type="Gene3D" id="6.20.240.20">
    <property type="match status" value="1"/>
</dbReference>
<comment type="similarity">
    <text evidence="6">Belongs to the TRAFAC class myosin-kinesin ATPase superfamily. Myosin family.</text>
</comment>
<evidence type="ECO:0000259" key="9">
    <source>
        <dbReference type="PROSITE" id="PS51456"/>
    </source>
</evidence>
<evidence type="ECO:0000256" key="2">
    <source>
        <dbReference type="ARBA" id="ARBA00022840"/>
    </source>
</evidence>
<feature type="compositionally biased region" description="Basic and acidic residues" evidence="8">
    <location>
        <begin position="158"/>
        <end position="169"/>
    </location>
</feature>
<feature type="binding site" evidence="6">
    <location>
        <begin position="329"/>
        <end position="336"/>
    </location>
    <ligand>
        <name>ATP</name>
        <dbReference type="ChEBI" id="CHEBI:30616"/>
    </ligand>
</feature>
<dbReference type="Gene3D" id="4.10.270.10">
    <property type="entry name" value="Myosin, subunit A"/>
    <property type="match status" value="1"/>
</dbReference>
<dbReference type="EMBL" id="CAJPWZ010003333">
    <property type="protein sequence ID" value="CAG2257892.1"/>
    <property type="molecule type" value="Genomic_DNA"/>
</dbReference>
<gene>
    <name evidence="10" type="ORF">MEDL_69098</name>
</gene>
<dbReference type="PRINTS" id="PR00193">
    <property type="entry name" value="MYOSINHEAVY"/>
</dbReference>
<feature type="compositionally biased region" description="Basic and acidic residues" evidence="8">
    <location>
        <begin position="49"/>
        <end position="61"/>
    </location>
</feature>
<keyword evidence="2 6" id="KW-0067">ATP-binding</keyword>
<evidence type="ECO:0000256" key="1">
    <source>
        <dbReference type="ARBA" id="ARBA00022741"/>
    </source>
</evidence>
<dbReference type="Gene3D" id="3.40.850.10">
    <property type="entry name" value="Kinesin motor domain"/>
    <property type="match status" value="1"/>
</dbReference>
<accession>A0A8S3VR20</accession>
<dbReference type="OrthoDB" id="2914378at2759"/>
<reference evidence="10" key="1">
    <citation type="submission" date="2021-03" db="EMBL/GenBank/DDBJ databases">
        <authorList>
            <person name="Bekaert M."/>
        </authorList>
    </citation>
    <scope>NUCLEOTIDE SEQUENCE</scope>
</reference>
<evidence type="ECO:0000256" key="7">
    <source>
        <dbReference type="SAM" id="Coils"/>
    </source>
</evidence>
<dbReference type="PANTHER" id="PTHR45615">
    <property type="entry name" value="MYOSIN HEAVY CHAIN, NON-MUSCLE"/>
    <property type="match status" value="1"/>
</dbReference>
<dbReference type="InterPro" id="IPR036961">
    <property type="entry name" value="Kinesin_motor_dom_sf"/>
</dbReference>
<comment type="caution">
    <text evidence="10">The sequence shown here is derived from an EMBL/GenBank/DDBJ whole genome shotgun (WGS) entry which is preliminary data.</text>
</comment>
<feature type="region of interest" description="Disordered" evidence="8">
    <location>
        <begin position="1772"/>
        <end position="1831"/>
    </location>
</feature>
<name>A0A8S3VR20_MYTED</name>
<dbReference type="SUPFAM" id="SSF52540">
    <property type="entry name" value="P-loop containing nucleoside triphosphate hydrolases"/>
    <property type="match status" value="1"/>
</dbReference>
<dbReference type="InterPro" id="IPR001609">
    <property type="entry name" value="Myosin_head_motor_dom-like"/>
</dbReference>
<dbReference type="Gene3D" id="1.20.120.720">
    <property type="entry name" value="Myosin VI head, motor domain, U50 subdomain"/>
    <property type="match status" value="1"/>
</dbReference>
<dbReference type="GO" id="GO:0005524">
    <property type="term" value="F:ATP binding"/>
    <property type="evidence" value="ECO:0007669"/>
    <property type="project" value="UniProtKB-UniRule"/>
</dbReference>
<keyword evidence="3 7" id="KW-0175">Coiled coil</keyword>
<feature type="region of interest" description="Disordered" evidence="8">
    <location>
        <begin position="1"/>
        <end position="77"/>
    </location>
</feature>
<dbReference type="Pfam" id="PF00063">
    <property type="entry name" value="Myosin_head"/>
    <property type="match status" value="2"/>
</dbReference>
<dbReference type="GO" id="GO:0003774">
    <property type="term" value="F:cytoskeletal motor activity"/>
    <property type="evidence" value="ECO:0007669"/>
    <property type="project" value="UniProtKB-UniRule"/>
</dbReference>
<protein>
    <submittedName>
        <fullName evidence="10">MYO18</fullName>
    </submittedName>
</protein>